<dbReference type="AlphaFoldDB" id="A0A0E9SYC0"/>
<accession>A0A0E9SYC0</accession>
<dbReference type="EMBL" id="GBXM01062286">
    <property type="protein sequence ID" value="JAH46291.1"/>
    <property type="molecule type" value="Transcribed_RNA"/>
</dbReference>
<reference evidence="1" key="2">
    <citation type="journal article" date="2015" name="Fish Shellfish Immunol.">
        <title>Early steps in the European eel (Anguilla anguilla)-Vibrio vulnificus interaction in the gills: Role of the RtxA13 toxin.</title>
        <authorList>
            <person name="Callol A."/>
            <person name="Pajuelo D."/>
            <person name="Ebbesson L."/>
            <person name="Teles M."/>
            <person name="MacKenzie S."/>
            <person name="Amaro C."/>
        </authorList>
    </citation>
    <scope>NUCLEOTIDE SEQUENCE</scope>
</reference>
<reference evidence="1" key="1">
    <citation type="submission" date="2014-11" db="EMBL/GenBank/DDBJ databases">
        <authorList>
            <person name="Amaro Gonzalez C."/>
        </authorList>
    </citation>
    <scope>NUCLEOTIDE SEQUENCE</scope>
</reference>
<name>A0A0E9SYC0_ANGAN</name>
<protein>
    <submittedName>
        <fullName evidence="1">Uncharacterized protein</fullName>
    </submittedName>
</protein>
<organism evidence="1">
    <name type="scientific">Anguilla anguilla</name>
    <name type="common">European freshwater eel</name>
    <name type="synonym">Muraena anguilla</name>
    <dbReference type="NCBI Taxonomy" id="7936"/>
    <lineage>
        <taxon>Eukaryota</taxon>
        <taxon>Metazoa</taxon>
        <taxon>Chordata</taxon>
        <taxon>Craniata</taxon>
        <taxon>Vertebrata</taxon>
        <taxon>Euteleostomi</taxon>
        <taxon>Actinopterygii</taxon>
        <taxon>Neopterygii</taxon>
        <taxon>Teleostei</taxon>
        <taxon>Anguilliformes</taxon>
        <taxon>Anguillidae</taxon>
        <taxon>Anguilla</taxon>
    </lineage>
</organism>
<sequence length="61" mass="6503">MKYLPPTQLCASLALGYDVKISRLANTMCFGGEIFMSTFSQIGSGAVCVNTVANSQLEIPN</sequence>
<evidence type="ECO:0000313" key="1">
    <source>
        <dbReference type="EMBL" id="JAH46291.1"/>
    </source>
</evidence>
<proteinExistence type="predicted"/>